<evidence type="ECO:0000256" key="1">
    <source>
        <dbReference type="SAM" id="MobiDB-lite"/>
    </source>
</evidence>
<sequence>MKRLLWTVIVALVLGAAALWGAGRLVWSQEQQELTWPTPLALLVLASIGAMFAVRAVGKRVLGGVLVVAGGAACVLAVTDVELFGMGPVIALLGGLLTGAAGGLLMARGHRLPGMGSRYETPAAQRAKQQESGGGHDEGDGEQAGGRTGTAADDGDDLWTALSEGKDPTEEG</sequence>
<dbReference type="Proteomes" id="UP000249324">
    <property type="component" value="Unassembled WGS sequence"/>
</dbReference>
<reference evidence="3 5" key="3">
    <citation type="journal article" date="2021" name="BMC Genomics">
        <title>Genome-resolved metagenome and metatranscriptome analyses of thermophilic composting reveal key bacterial players and their metabolic interactions.</title>
        <authorList>
            <person name="Braga L.P.P."/>
            <person name="Pereira R.V."/>
            <person name="Martins L.F."/>
            <person name="Moura L.M.S."/>
            <person name="Sanchez F.B."/>
            <person name="Patane J.S.L."/>
            <person name="da Silva A.M."/>
            <person name="Setubal J.C."/>
        </authorList>
    </citation>
    <scope>NUCLEOTIDE SEQUENCE [LARGE SCALE GENOMIC DNA]</scope>
    <source>
        <strain evidence="3">ZC4RG45</strain>
    </source>
</reference>
<keyword evidence="2" id="KW-1133">Transmembrane helix</keyword>
<evidence type="ECO:0000256" key="2">
    <source>
        <dbReference type="SAM" id="Phobius"/>
    </source>
</evidence>
<keyword evidence="2" id="KW-0472">Membrane</keyword>
<gene>
    <name evidence="3" type="ORF">DIU77_010290</name>
    <name evidence="4" type="ORF">DIU77_11850</name>
</gene>
<organism evidence="4">
    <name type="scientific">Thermocrispum agreste</name>
    <dbReference type="NCBI Taxonomy" id="37925"/>
    <lineage>
        <taxon>Bacteria</taxon>
        <taxon>Bacillati</taxon>
        <taxon>Actinomycetota</taxon>
        <taxon>Actinomycetes</taxon>
        <taxon>Pseudonocardiales</taxon>
        <taxon>Pseudonocardiaceae</taxon>
        <taxon>Thermocrispum</taxon>
    </lineage>
</organism>
<reference evidence="4" key="2">
    <citation type="submission" date="2018-05" db="EMBL/GenBank/DDBJ databases">
        <authorList>
            <person name="Lanie J.A."/>
            <person name="Ng W.-L."/>
            <person name="Kazmierczak K.M."/>
            <person name="Andrzejewski T.M."/>
            <person name="Davidsen T.M."/>
            <person name="Wayne K.J."/>
            <person name="Tettelin H."/>
            <person name="Glass J.I."/>
            <person name="Rusch D."/>
            <person name="Podicherti R."/>
            <person name="Tsui H.-C.T."/>
            <person name="Winkler M.E."/>
        </authorList>
    </citation>
    <scope>NUCLEOTIDE SEQUENCE</scope>
    <source>
        <strain evidence="4">ZC4RG45</strain>
    </source>
</reference>
<keyword evidence="2" id="KW-0812">Transmembrane</keyword>
<feature type="transmembrane region" description="Helical" evidence="2">
    <location>
        <begin position="85"/>
        <end position="107"/>
    </location>
</feature>
<dbReference type="STRING" id="1111738.GCA_000427905_00731"/>
<evidence type="ECO:0000313" key="3">
    <source>
        <dbReference type="EMBL" id="MFO7192616.1"/>
    </source>
</evidence>
<comment type="caution">
    <text evidence="4">The sequence shown here is derived from an EMBL/GenBank/DDBJ whole genome shotgun (WGS) entry which is preliminary data.</text>
</comment>
<reference evidence="3" key="1">
    <citation type="submission" date="2018-05" db="EMBL/GenBank/DDBJ databases">
        <authorList>
            <person name="Moura L."/>
            <person name="Setubal J.C."/>
        </authorList>
    </citation>
    <scope>NUCLEOTIDE SEQUENCE</scope>
    <source>
        <strain evidence="3">ZC4RG45</strain>
    </source>
</reference>
<dbReference type="EMBL" id="QGUI01000445">
    <property type="protein sequence ID" value="PZM95775.1"/>
    <property type="molecule type" value="Genomic_DNA"/>
</dbReference>
<evidence type="ECO:0000313" key="5">
    <source>
        <dbReference type="Proteomes" id="UP000249324"/>
    </source>
</evidence>
<evidence type="ECO:0000313" key="4">
    <source>
        <dbReference type="EMBL" id="PZM95775.1"/>
    </source>
</evidence>
<proteinExistence type="predicted"/>
<feature type="transmembrane region" description="Helical" evidence="2">
    <location>
        <begin position="34"/>
        <end position="54"/>
    </location>
</feature>
<feature type="region of interest" description="Disordered" evidence="1">
    <location>
        <begin position="116"/>
        <end position="172"/>
    </location>
</feature>
<name>A0A2W4JCS4_9PSEU</name>
<dbReference type="Pfam" id="PF09534">
    <property type="entry name" value="Trp_oprn_chp"/>
    <property type="match status" value="1"/>
</dbReference>
<protein>
    <submittedName>
        <fullName evidence="3">Trp biosynthesis-associated membrane protein</fullName>
    </submittedName>
</protein>
<dbReference type="EMBL" id="QGUI02000114">
    <property type="protein sequence ID" value="MFO7192616.1"/>
    <property type="molecule type" value="Genomic_DNA"/>
</dbReference>
<dbReference type="InterPro" id="IPR019051">
    <property type="entry name" value="Trp_biosyn_TM_oprn/chp"/>
</dbReference>
<accession>A0A2W4JCS4</accession>
<feature type="transmembrane region" description="Helical" evidence="2">
    <location>
        <begin position="61"/>
        <end position="79"/>
    </location>
</feature>
<reference evidence="3" key="4">
    <citation type="submission" date="2023-08" db="EMBL/GenBank/DDBJ databases">
        <authorList>
            <person name="Guima S.E.S."/>
            <person name="Martins L.F."/>
            <person name="Silva A.M."/>
            <person name="Setubal J.C."/>
        </authorList>
    </citation>
    <scope>NUCLEOTIDE SEQUENCE</scope>
    <source>
        <strain evidence="3">ZC4RG45</strain>
    </source>
</reference>
<dbReference type="AlphaFoldDB" id="A0A2W4JCS4"/>